<organism evidence="8 9">
    <name type="scientific">Candidatus Cryptobacteroides intestinigallinarum</name>
    <dbReference type="NCBI Taxonomy" id="2840767"/>
    <lineage>
        <taxon>Bacteria</taxon>
        <taxon>Pseudomonadati</taxon>
        <taxon>Bacteroidota</taxon>
        <taxon>Bacteroidia</taxon>
        <taxon>Bacteroidales</taxon>
        <taxon>Candidatus Cryptobacteroides</taxon>
    </lineage>
</organism>
<dbReference type="FunFam" id="3.40.50.300:FF:000070">
    <property type="entry name" value="Putative ABC transporter ATP-binding component"/>
    <property type="match status" value="1"/>
</dbReference>
<name>A0A9D9HMK3_9BACT</name>
<protein>
    <recommendedName>
        <fullName evidence="5">Probable ATP-binding protein YbiT</fullName>
    </recommendedName>
</protein>
<evidence type="ECO:0000259" key="7">
    <source>
        <dbReference type="PROSITE" id="PS50893"/>
    </source>
</evidence>
<keyword evidence="1" id="KW-0677">Repeat</keyword>
<dbReference type="SMART" id="SM00382">
    <property type="entry name" value="AAA"/>
    <property type="match status" value="2"/>
</dbReference>
<keyword evidence="3 8" id="KW-0067">ATP-binding</keyword>
<dbReference type="EMBL" id="JADIMK010000101">
    <property type="protein sequence ID" value="MBO8456568.1"/>
    <property type="molecule type" value="Genomic_DNA"/>
</dbReference>
<dbReference type="InterPro" id="IPR003439">
    <property type="entry name" value="ABC_transporter-like_ATP-bd"/>
</dbReference>
<accession>A0A9D9HMK3</accession>
<feature type="coiled-coil region" evidence="6">
    <location>
        <begin position="577"/>
        <end position="634"/>
    </location>
</feature>
<dbReference type="InterPro" id="IPR051309">
    <property type="entry name" value="ABCF_ATPase"/>
</dbReference>
<dbReference type="PANTHER" id="PTHR42855:SF2">
    <property type="entry name" value="DRUG RESISTANCE ABC TRANSPORTER,ATP-BINDING PROTEIN"/>
    <property type="match status" value="1"/>
</dbReference>
<feature type="domain" description="ABC transporter" evidence="7">
    <location>
        <begin position="328"/>
        <end position="542"/>
    </location>
</feature>
<dbReference type="FunFam" id="3.40.50.300:FF:000011">
    <property type="entry name" value="Putative ABC transporter ATP-binding component"/>
    <property type="match status" value="1"/>
</dbReference>
<comment type="caution">
    <text evidence="8">The sequence shown here is derived from an EMBL/GenBank/DDBJ whole genome shotgun (WGS) entry which is preliminary data.</text>
</comment>
<dbReference type="InterPro" id="IPR003593">
    <property type="entry name" value="AAA+_ATPase"/>
</dbReference>
<dbReference type="Proteomes" id="UP000823617">
    <property type="component" value="Unassembled WGS sequence"/>
</dbReference>
<evidence type="ECO:0000256" key="4">
    <source>
        <dbReference type="ARBA" id="ARBA00061551"/>
    </source>
</evidence>
<sequence length="647" mass="73924">MISINNLTVAYGGFTLLNDINFHISENDKIGLVGKNGAGKSTILKIICGLQHPTSGKVAVPPGIKIGYLPQIMEHHKGKSVIDETMTAFADVLSLEKEYDKITQELAGREDYDSKEYQDLIIRMNDINDRLSYTQTESPQVLAEKTLLGLGFKYEELTRATETFSQGWNMRIELAKILLSKPDILLLDEPTNHLDIESIEWFESYLKEYKGALVLISHDRKFLDNVTNRTVEIMLGRIHDYKVPYSKYLELRKERIAQQQAAYENQQKMIAKSEEFIEKFRYKPTKSNQVQSRIKQLEKLERIEVDVEDKSALCVKFPPAPRSGDVVFKATDLTVGYGEKVVFSHASIEVRRGEKVAFVGRNGEGKTTLMRVIMGELQPMSGEAKLGYNVNIGYYAQNQEDILDKKDTVYETLDKIAVGDIRTKLRDILAAFLFKGEDIDKKVAVLSGGERARLAMAKLMLNPYNLLALDEPTNHMDIRSKDILKQALKAYDGTLIVVSHDRDFLDGLVDKLYEFRDGKVKEHLGTIAEFLERRKIENLNELERHFKPAQAKTEAEQEKKTVSQQEYQAKKFVSKEERRIRNRISFLEKSIAEVEAKMKEIETRLASPGPQDDIMDLTREYLEDKRKLDSMTEEWVAAGESLDNGQK</sequence>
<dbReference type="Gene3D" id="3.40.50.300">
    <property type="entry name" value="P-loop containing nucleotide triphosphate hydrolases"/>
    <property type="match status" value="2"/>
</dbReference>
<dbReference type="GO" id="GO:0016887">
    <property type="term" value="F:ATP hydrolysis activity"/>
    <property type="evidence" value="ECO:0007669"/>
    <property type="project" value="InterPro"/>
</dbReference>
<comment type="similarity">
    <text evidence="4">Belongs to the ABC transporter superfamily. ABCF family. YbiT subfamily.</text>
</comment>
<dbReference type="CDD" id="cd03221">
    <property type="entry name" value="ABCF_EF-3"/>
    <property type="match status" value="2"/>
</dbReference>
<evidence type="ECO:0000256" key="3">
    <source>
        <dbReference type="ARBA" id="ARBA00022840"/>
    </source>
</evidence>
<evidence type="ECO:0000256" key="6">
    <source>
        <dbReference type="SAM" id="Coils"/>
    </source>
</evidence>
<proteinExistence type="inferred from homology"/>
<dbReference type="InterPro" id="IPR027417">
    <property type="entry name" value="P-loop_NTPase"/>
</dbReference>
<dbReference type="AlphaFoldDB" id="A0A9D9HMK3"/>
<feature type="domain" description="ABC transporter" evidence="7">
    <location>
        <begin position="2"/>
        <end position="260"/>
    </location>
</feature>
<dbReference type="Pfam" id="PF12848">
    <property type="entry name" value="ABC_tran_Xtn"/>
    <property type="match status" value="1"/>
</dbReference>
<keyword evidence="6" id="KW-0175">Coiled coil</keyword>
<dbReference type="PANTHER" id="PTHR42855">
    <property type="entry name" value="ABC TRANSPORTER ATP-BINDING SUBUNIT"/>
    <property type="match status" value="1"/>
</dbReference>
<evidence type="ECO:0000313" key="8">
    <source>
        <dbReference type="EMBL" id="MBO8456568.1"/>
    </source>
</evidence>
<dbReference type="InterPro" id="IPR017871">
    <property type="entry name" value="ABC_transporter-like_CS"/>
</dbReference>
<dbReference type="GO" id="GO:0005524">
    <property type="term" value="F:ATP binding"/>
    <property type="evidence" value="ECO:0007669"/>
    <property type="project" value="UniProtKB-KW"/>
</dbReference>
<dbReference type="InterPro" id="IPR032781">
    <property type="entry name" value="ABC_tran_Xtn"/>
</dbReference>
<dbReference type="PROSITE" id="PS00211">
    <property type="entry name" value="ABC_TRANSPORTER_1"/>
    <property type="match status" value="1"/>
</dbReference>
<evidence type="ECO:0000313" key="9">
    <source>
        <dbReference type="Proteomes" id="UP000823617"/>
    </source>
</evidence>
<reference evidence="8" key="2">
    <citation type="journal article" date="2021" name="PeerJ">
        <title>Extensive microbial diversity within the chicken gut microbiome revealed by metagenomics and culture.</title>
        <authorList>
            <person name="Gilroy R."/>
            <person name="Ravi A."/>
            <person name="Getino M."/>
            <person name="Pursley I."/>
            <person name="Horton D.L."/>
            <person name="Alikhan N.F."/>
            <person name="Baker D."/>
            <person name="Gharbi K."/>
            <person name="Hall N."/>
            <person name="Watson M."/>
            <person name="Adriaenssens E.M."/>
            <person name="Foster-Nyarko E."/>
            <person name="Jarju S."/>
            <person name="Secka A."/>
            <person name="Antonio M."/>
            <person name="Oren A."/>
            <person name="Chaudhuri R.R."/>
            <person name="La Ragione R."/>
            <person name="Hildebrand F."/>
            <person name="Pallen M.J."/>
        </authorList>
    </citation>
    <scope>NUCLEOTIDE SEQUENCE</scope>
    <source>
        <strain evidence="8">B1-3475</strain>
    </source>
</reference>
<dbReference type="PROSITE" id="PS50893">
    <property type="entry name" value="ABC_TRANSPORTER_2"/>
    <property type="match status" value="2"/>
</dbReference>
<evidence type="ECO:0000256" key="2">
    <source>
        <dbReference type="ARBA" id="ARBA00022741"/>
    </source>
</evidence>
<dbReference type="Pfam" id="PF00005">
    <property type="entry name" value="ABC_tran"/>
    <property type="match status" value="2"/>
</dbReference>
<gene>
    <name evidence="8" type="ORF">IAC08_09255</name>
</gene>
<evidence type="ECO:0000256" key="1">
    <source>
        <dbReference type="ARBA" id="ARBA00022737"/>
    </source>
</evidence>
<keyword evidence="2" id="KW-0547">Nucleotide-binding</keyword>
<reference evidence="8" key="1">
    <citation type="submission" date="2020-10" db="EMBL/GenBank/DDBJ databases">
        <authorList>
            <person name="Gilroy R."/>
        </authorList>
    </citation>
    <scope>NUCLEOTIDE SEQUENCE</scope>
    <source>
        <strain evidence="8">B1-3475</strain>
    </source>
</reference>
<evidence type="ECO:0000256" key="5">
    <source>
        <dbReference type="ARBA" id="ARBA00074044"/>
    </source>
</evidence>
<dbReference type="SUPFAM" id="SSF52540">
    <property type="entry name" value="P-loop containing nucleoside triphosphate hydrolases"/>
    <property type="match status" value="2"/>
</dbReference>